<keyword evidence="3" id="KW-1185">Reference proteome</keyword>
<reference evidence="2 3" key="1">
    <citation type="journal article" date="2014" name="Proc. Natl. Acad. Sci. U.S.A.">
        <title>Trajectory and genomic determinants of fungal-pathogen speciation and host adaptation.</title>
        <authorList>
            <person name="Hu X."/>
            <person name="Xiao G."/>
            <person name="Zheng P."/>
            <person name="Shang Y."/>
            <person name="Su Y."/>
            <person name="Zhang X."/>
            <person name="Liu X."/>
            <person name="Zhan S."/>
            <person name="St Leger R.J."/>
            <person name="Wang C."/>
        </authorList>
    </citation>
    <scope>NUCLEOTIDE SEQUENCE [LARGE SCALE GENOMIC DNA]</scope>
    <source>
        <strain evidence="2 3">ARSEF 1941</strain>
    </source>
</reference>
<gene>
    <name evidence="2" type="ORF">MAM_05837</name>
</gene>
<organism evidence="2 3">
    <name type="scientific">Metarhizium album (strain ARSEF 1941)</name>
    <dbReference type="NCBI Taxonomy" id="1081103"/>
    <lineage>
        <taxon>Eukaryota</taxon>
        <taxon>Fungi</taxon>
        <taxon>Dikarya</taxon>
        <taxon>Ascomycota</taxon>
        <taxon>Pezizomycotina</taxon>
        <taxon>Sordariomycetes</taxon>
        <taxon>Hypocreomycetidae</taxon>
        <taxon>Hypocreales</taxon>
        <taxon>Clavicipitaceae</taxon>
        <taxon>Metarhizium</taxon>
    </lineage>
</organism>
<dbReference type="HOGENOM" id="CLU_052692_0_0_1"/>
<accession>A0A0B2WJS1</accession>
<feature type="compositionally biased region" description="Polar residues" evidence="1">
    <location>
        <begin position="104"/>
        <end position="113"/>
    </location>
</feature>
<dbReference type="AlphaFoldDB" id="A0A0B2WJS1"/>
<name>A0A0B2WJS1_METAS</name>
<evidence type="ECO:0000256" key="1">
    <source>
        <dbReference type="SAM" id="MobiDB-lite"/>
    </source>
</evidence>
<sequence>MTSVPRTCTEWKAALAEIKRDYMGRRFRECSTRCREILLHTDELDQANPVYLVYLHFYAATALEVQALTIHHSSPSRAALLKQAYDHLSTASKLAKHADEDMSRPTSRFSSALSGLHSPGLHSPAGSDSSASTAFTTRSSTTASVCSVDEVALKPCPTPRPKKRVAFCDKPMVEPIIRPDSPTLGFDEWLGRSSPEPVYPESILKSVKPSLSVVVSAPLAPASPSLGDVEDVDPFFYTRSIHRFCTILSSIRRQITAHMTTLELEISACRIPTVPAHSNRELKALDVKARIERLRACGWKRTRFDAQRYERLTENALADMVG</sequence>
<dbReference type="RefSeq" id="XP_040677317.1">
    <property type="nucleotide sequence ID" value="XM_040824635.1"/>
</dbReference>
<feature type="region of interest" description="Disordered" evidence="1">
    <location>
        <begin position="96"/>
        <end position="134"/>
    </location>
</feature>
<comment type="caution">
    <text evidence="2">The sequence shown here is derived from an EMBL/GenBank/DDBJ whole genome shotgun (WGS) entry which is preliminary data.</text>
</comment>
<dbReference type="OrthoDB" id="3641178at2759"/>
<dbReference type="Proteomes" id="UP000030816">
    <property type="component" value="Unassembled WGS sequence"/>
</dbReference>
<dbReference type="EMBL" id="AZHE01000016">
    <property type="protein sequence ID" value="KHN96251.1"/>
    <property type="molecule type" value="Genomic_DNA"/>
</dbReference>
<evidence type="ECO:0000313" key="3">
    <source>
        <dbReference type="Proteomes" id="UP000030816"/>
    </source>
</evidence>
<proteinExistence type="predicted"/>
<dbReference type="GeneID" id="63740292"/>
<evidence type="ECO:0000313" key="2">
    <source>
        <dbReference type="EMBL" id="KHN96251.1"/>
    </source>
</evidence>
<feature type="compositionally biased region" description="Low complexity" evidence="1">
    <location>
        <begin position="125"/>
        <end position="134"/>
    </location>
</feature>
<protein>
    <submittedName>
        <fullName evidence="2">Uncharacterized protein</fullName>
    </submittedName>
</protein>